<evidence type="ECO:0000256" key="1">
    <source>
        <dbReference type="ARBA" id="ARBA00004781"/>
    </source>
</evidence>
<comment type="function">
    <text evidence="6">Catalyzes the reduction of dTDP-6-deoxy-L-lyxo-4-hexulose to yield dTDP-L-rhamnose.</text>
</comment>
<gene>
    <name evidence="8" type="primary">rfbD</name>
    <name evidence="8" type="ORF">CHR90_09500</name>
</gene>
<dbReference type="CDD" id="cd05254">
    <property type="entry name" value="dTDP_HR_like_SDR_e"/>
    <property type="match status" value="1"/>
</dbReference>
<dbReference type="Pfam" id="PF04321">
    <property type="entry name" value="RmlD_sub_bind"/>
    <property type="match status" value="1"/>
</dbReference>
<sequence>MSGAVLIFGANGQVGRELLRAAWPDGLMPVGLGRGEGDITDPAAIAAAIATHRPVALVNAAAYTAVDKAESEAETAFAINRDGPRHLADAAARAGIPLLHLSTDYVFDGSKAGAYAESDPVAPLGVYGASKEAGEQAIRAATDQHIILRTAWVFGALGHNFVKTMFRLATTRPELRVVADQRGCPTPAAAIAAALATITGALLRGNTAYGTYHFAGDTPTSWHGFAEAIFAAGHRYGWPVPKVHAIATADFPTPAQRPANSVLDCAKLTAAFGIPAADWHAGLSAMLAECRAEIDAGFSALIEEKR</sequence>
<dbReference type="GO" id="GO:0019305">
    <property type="term" value="P:dTDP-rhamnose biosynthetic process"/>
    <property type="evidence" value="ECO:0007669"/>
    <property type="project" value="UniProtKB-UniPathway"/>
</dbReference>
<keyword evidence="9" id="KW-1185">Reference proteome</keyword>
<evidence type="ECO:0000259" key="7">
    <source>
        <dbReference type="Pfam" id="PF04321"/>
    </source>
</evidence>
<comment type="pathway">
    <text evidence="1 6">Carbohydrate biosynthesis; dTDP-L-rhamnose biosynthesis.</text>
</comment>
<evidence type="ECO:0000256" key="3">
    <source>
        <dbReference type="ARBA" id="ARBA00012929"/>
    </source>
</evidence>
<proteinExistence type="inferred from homology"/>
<dbReference type="OrthoDB" id="9803892at2"/>
<dbReference type="InterPro" id="IPR005913">
    <property type="entry name" value="dTDP_dehydrorham_reduct"/>
</dbReference>
<reference evidence="8 9" key="1">
    <citation type="submission" date="2017-07" db="EMBL/GenBank/DDBJ databases">
        <title>Elstera cyanobacteriorum sp. nov., a novel bacterium isolated from cyanobacterial aggregates in a eutrophic lake.</title>
        <authorList>
            <person name="Cai H."/>
        </authorList>
    </citation>
    <scope>NUCLEOTIDE SEQUENCE [LARGE SCALE GENOMIC DNA]</scope>
    <source>
        <strain evidence="8 9">TH019</strain>
    </source>
</reference>
<comment type="caution">
    <text evidence="8">The sequence shown here is derived from an EMBL/GenBank/DDBJ whole genome shotgun (WGS) entry which is preliminary data.</text>
</comment>
<organism evidence="8 9">
    <name type="scientific">Elstera cyanobacteriorum</name>
    <dbReference type="NCBI Taxonomy" id="2022747"/>
    <lineage>
        <taxon>Bacteria</taxon>
        <taxon>Pseudomonadati</taxon>
        <taxon>Pseudomonadota</taxon>
        <taxon>Alphaproteobacteria</taxon>
        <taxon>Rhodospirillales</taxon>
        <taxon>Rhodospirillaceae</taxon>
        <taxon>Elstera</taxon>
    </lineage>
</organism>
<protein>
    <recommendedName>
        <fullName evidence="4 6">dTDP-4-dehydrorhamnose reductase</fullName>
        <ecNumber evidence="3 6">1.1.1.133</ecNumber>
    </recommendedName>
</protein>
<dbReference type="EC" id="1.1.1.133" evidence="3 6"/>
<dbReference type="UniPathway" id="UPA00124"/>
<dbReference type="AlphaFoldDB" id="A0A255XNH1"/>
<dbReference type="Gene3D" id="3.40.50.720">
    <property type="entry name" value="NAD(P)-binding Rossmann-like Domain"/>
    <property type="match status" value="1"/>
</dbReference>
<dbReference type="Proteomes" id="UP000216361">
    <property type="component" value="Unassembled WGS sequence"/>
</dbReference>
<feature type="domain" description="RmlD-like substrate binding" evidence="7">
    <location>
        <begin position="5"/>
        <end position="290"/>
    </location>
</feature>
<dbReference type="InterPro" id="IPR029903">
    <property type="entry name" value="RmlD-like-bd"/>
</dbReference>
<dbReference type="RefSeq" id="WP_094408772.1">
    <property type="nucleotide sequence ID" value="NZ_BMJZ01000001.1"/>
</dbReference>
<dbReference type="PANTHER" id="PTHR10491:SF4">
    <property type="entry name" value="METHIONINE ADENOSYLTRANSFERASE 2 SUBUNIT BETA"/>
    <property type="match status" value="1"/>
</dbReference>
<comment type="similarity">
    <text evidence="2 6">Belongs to the dTDP-4-dehydrorhamnose reductase family.</text>
</comment>
<evidence type="ECO:0000256" key="5">
    <source>
        <dbReference type="ARBA" id="ARBA00048200"/>
    </source>
</evidence>
<dbReference type="GO" id="GO:0008831">
    <property type="term" value="F:dTDP-4-dehydrorhamnose reductase activity"/>
    <property type="evidence" value="ECO:0007669"/>
    <property type="project" value="UniProtKB-EC"/>
</dbReference>
<dbReference type="Gene3D" id="3.90.25.10">
    <property type="entry name" value="UDP-galactose 4-epimerase, domain 1"/>
    <property type="match status" value="1"/>
</dbReference>
<dbReference type="EMBL" id="NOXS01000032">
    <property type="protein sequence ID" value="OYQ18509.1"/>
    <property type="molecule type" value="Genomic_DNA"/>
</dbReference>
<evidence type="ECO:0000256" key="4">
    <source>
        <dbReference type="ARBA" id="ARBA00017099"/>
    </source>
</evidence>
<comment type="catalytic activity">
    <reaction evidence="5 6">
        <text>dTDP-beta-L-rhamnose + NADP(+) = dTDP-4-dehydro-beta-L-rhamnose + NADPH + H(+)</text>
        <dbReference type="Rhea" id="RHEA:21796"/>
        <dbReference type="ChEBI" id="CHEBI:15378"/>
        <dbReference type="ChEBI" id="CHEBI:57510"/>
        <dbReference type="ChEBI" id="CHEBI:57783"/>
        <dbReference type="ChEBI" id="CHEBI:58349"/>
        <dbReference type="ChEBI" id="CHEBI:62830"/>
        <dbReference type="EC" id="1.1.1.133"/>
    </reaction>
</comment>
<dbReference type="PANTHER" id="PTHR10491">
    <property type="entry name" value="DTDP-4-DEHYDRORHAMNOSE REDUCTASE"/>
    <property type="match status" value="1"/>
</dbReference>
<evidence type="ECO:0000313" key="8">
    <source>
        <dbReference type="EMBL" id="OYQ18509.1"/>
    </source>
</evidence>
<evidence type="ECO:0000256" key="6">
    <source>
        <dbReference type="RuleBase" id="RU364082"/>
    </source>
</evidence>
<dbReference type="NCBIfam" id="TIGR01214">
    <property type="entry name" value="rmlD"/>
    <property type="match status" value="1"/>
</dbReference>
<keyword evidence="6" id="KW-0521">NADP</keyword>
<name>A0A255XNH1_9PROT</name>
<evidence type="ECO:0000313" key="9">
    <source>
        <dbReference type="Proteomes" id="UP000216361"/>
    </source>
</evidence>
<dbReference type="InterPro" id="IPR036291">
    <property type="entry name" value="NAD(P)-bd_dom_sf"/>
</dbReference>
<keyword evidence="6" id="KW-0560">Oxidoreductase</keyword>
<accession>A0A255XNH1</accession>
<dbReference type="SUPFAM" id="SSF51735">
    <property type="entry name" value="NAD(P)-binding Rossmann-fold domains"/>
    <property type="match status" value="1"/>
</dbReference>
<comment type="cofactor">
    <cofactor evidence="6">
        <name>Mg(2+)</name>
        <dbReference type="ChEBI" id="CHEBI:18420"/>
    </cofactor>
    <text evidence="6">Binds 1 Mg(2+) ion per monomer.</text>
</comment>
<evidence type="ECO:0000256" key="2">
    <source>
        <dbReference type="ARBA" id="ARBA00010944"/>
    </source>
</evidence>